<feature type="region of interest" description="Disordered" evidence="1">
    <location>
        <begin position="42"/>
        <end position="65"/>
    </location>
</feature>
<dbReference type="EMBL" id="BEZZ01040529">
    <property type="protein sequence ID" value="GCC40823.1"/>
    <property type="molecule type" value="Genomic_DNA"/>
</dbReference>
<name>A0A401TDV3_CHIPU</name>
<comment type="caution">
    <text evidence="2">The sequence shown here is derived from an EMBL/GenBank/DDBJ whole genome shotgun (WGS) entry which is preliminary data.</text>
</comment>
<evidence type="ECO:0000256" key="1">
    <source>
        <dbReference type="SAM" id="MobiDB-lite"/>
    </source>
</evidence>
<protein>
    <submittedName>
        <fullName evidence="2">Uncharacterized protein</fullName>
    </submittedName>
</protein>
<dbReference type="OrthoDB" id="8960360at2759"/>
<feature type="non-terminal residue" evidence="2">
    <location>
        <position position="1"/>
    </location>
</feature>
<reference evidence="2 3" key="1">
    <citation type="journal article" date="2018" name="Nat. Ecol. Evol.">
        <title>Shark genomes provide insights into elasmobranch evolution and the origin of vertebrates.</title>
        <authorList>
            <person name="Hara Y"/>
            <person name="Yamaguchi K"/>
            <person name="Onimaru K"/>
            <person name="Kadota M"/>
            <person name="Koyanagi M"/>
            <person name="Keeley SD"/>
            <person name="Tatsumi K"/>
            <person name="Tanaka K"/>
            <person name="Motone F"/>
            <person name="Kageyama Y"/>
            <person name="Nozu R"/>
            <person name="Adachi N"/>
            <person name="Nishimura O"/>
            <person name="Nakagawa R"/>
            <person name="Tanegashima C"/>
            <person name="Kiyatake I"/>
            <person name="Matsumoto R"/>
            <person name="Murakumo K"/>
            <person name="Nishida K"/>
            <person name="Terakita A"/>
            <person name="Kuratani S"/>
            <person name="Sato K"/>
            <person name="Hyodo S Kuraku.S."/>
        </authorList>
    </citation>
    <scope>NUCLEOTIDE SEQUENCE [LARGE SCALE GENOMIC DNA]</scope>
</reference>
<organism evidence="2 3">
    <name type="scientific">Chiloscyllium punctatum</name>
    <name type="common">Brownbanded bambooshark</name>
    <name type="synonym">Hemiscyllium punctatum</name>
    <dbReference type="NCBI Taxonomy" id="137246"/>
    <lineage>
        <taxon>Eukaryota</taxon>
        <taxon>Metazoa</taxon>
        <taxon>Chordata</taxon>
        <taxon>Craniata</taxon>
        <taxon>Vertebrata</taxon>
        <taxon>Chondrichthyes</taxon>
        <taxon>Elasmobranchii</taxon>
        <taxon>Galeomorphii</taxon>
        <taxon>Galeoidea</taxon>
        <taxon>Orectolobiformes</taxon>
        <taxon>Hemiscylliidae</taxon>
        <taxon>Chiloscyllium</taxon>
    </lineage>
</organism>
<keyword evidence="3" id="KW-1185">Reference proteome</keyword>
<accession>A0A401TDV3</accession>
<proteinExistence type="predicted"/>
<dbReference type="Proteomes" id="UP000287033">
    <property type="component" value="Unassembled WGS sequence"/>
</dbReference>
<gene>
    <name evidence="2" type="ORF">chiPu_0024487</name>
</gene>
<evidence type="ECO:0000313" key="2">
    <source>
        <dbReference type="EMBL" id="GCC40823.1"/>
    </source>
</evidence>
<evidence type="ECO:0000313" key="3">
    <source>
        <dbReference type="Proteomes" id="UP000287033"/>
    </source>
</evidence>
<dbReference type="AlphaFoldDB" id="A0A401TDV3"/>
<sequence>PSDSDGTSGSDEDWLLTDTMSPLTEFLTFKQEVAGGAFSQTDKEYSHGKVAQPRTGMVAKAWSTP</sequence>